<evidence type="ECO:0000313" key="1">
    <source>
        <dbReference type="EMBL" id="PXF62090.1"/>
    </source>
</evidence>
<sequence>MIHVHDITKNFGSMTVLDNVNFSARGGEFLTIVGPNGAGKTTLIKIMATLVNATGGTVEIGGFDVKKSPEKVRGIIGVISHNTYLYNELTAGENLKFFGKMYAIPENDRRVDEVLGETGLADRKHDRVGTFSRGMKQRLSIARAILHKPAVLLLDEPYTGLDQQASASLESVLNSLTGSGITTIMISHDLKRSLALSDQVMILTSGTVRYHAPASKIADVAEFQALYERYTRN</sequence>
<dbReference type="Proteomes" id="UP000248329">
    <property type="component" value="Unassembled WGS sequence"/>
</dbReference>
<organism evidence="1 2">
    <name type="scientific">Candidatus Methanogaster sp</name>
    <dbReference type="NCBI Taxonomy" id="3386292"/>
    <lineage>
        <taxon>Archaea</taxon>
        <taxon>Methanobacteriati</taxon>
        <taxon>Methanobacteriota</taxon>
        <taxon>Stenosarchaea group</taxon>
        <taxon>Methanomicrobia</taxon>
        <taxon>Methanosarcinales</taxon>
        <taxon>ANME-2 cluster</taxon>
        <taxon>Candidatus Methanogasteraceae</taxon>
        <taxon>Candidatus Methanogaster</taxon>
    </lineage>
</organism>
<keyword evidence="1" id="KW-0547">Nucleotide-binding</keyword>
<accession>A0AC61L6S3</accession>
<evidence type="ECO:0000313" key="2">
    <source>
        <dbReference type="Proteomes" id="UP000248329"/>
    </source>
</evidence>
<protein>
    <submittedName>
        <fullName evidence="1">Sodium ABC transporter ATP-binding protein</fullName>
    </submittedName>
</protein>
<name>A0AC61L6S3_9EURY</name>
<dbReference type="EMBL" id="PQXF01000001">
    <property type="protein sequence ID" value="PXF62090.1"/>
    <property type="molecule type" value="Genomic_DNA"/>
</dbReference>
<reference evidence="1" key="1">
    <citation type="submission" date="2018-01" db="EMBL/GenBank/DDBJ databases">
        <authorList>
            <person name="Krukenberg V."/>
        </authorList>
    </citation>
    <scope>NUCLEOTIDE SEQUENCE</scope>
    <source>
        <strain evidence="1">E20ANME2</strain>
    </source>
</reference>
<comment type="caution">
    <text evidence="1">The sequence shown here is derived from an EMBL/GenBank/DDBJ whole genome shotgun (WGS) entry which is preliminary data.</text>
</comment>
<gene>
    <name evidence="1" type="ORF">C4B59_00280</name>
</gene>
<keyword evidence="1" id="KW-0067">ATP-binding</keyword>
<proteinExistence type="predicted"/>